<sequence length="225" mass="25484">MMKKTAGKKRKANHFETMTAYARAVIHLSKSDAVLKRIITESGPLSLRPDLKRSIFEALVRAIAHQQLHGRAARRILGRFLALFPKNGKFPKPNAVLRIPAKKLRAVGFSHAKVKAIRDIAARAVKGKIPTKKEAARMQDEEIIQALLPLRGVGRWTAEMILIFTLGRLDVLPVDDFGIREGFRIAYKKRTQPKPKALAAYGARWAPFFHARDASRRKQYFSRLE</sequence>
<keyword evidence="5" id="KW-0234">DNA repair</keyword>
<dbReference type="Gene3D" id="1.10.340.30">
    <property type="entry name" value="Hypothetical protein, domain 2"/>
    <property type="match status" value="1"/>
</dbReference>
<dbReference type="FunFam" id="1.10.340.30:FF:000004">
    <property type="entry name" value="DNA-3-methyladenine glycosylase II"/>
    <property type="match status" value="1"/>
</dbReference>
<evidence type="ECO:0000313" key="7">
    <source>
        <dbReference type="EMBL" id="KKU03871.1"/>
    </source>
</evidence>
<evidence type="ECO:0000256" key="4">
    <source>
        <dbReference type="ARBA" id="ARBA00022763"/>
    </source>
</evidence>
<dbReference type="GO" id="GO:0006285">
    <property type="term" value="P:base-excision repair, AP site formation"/>
    <property type="evidence" value="ECO:0007669"/>
    <property type="project" value="TreeGrafter"/>
</dbReference>
<dbReference type="PANTHER" id="PTHR43003:SF5">
    <property type="entry name" value="DNA-3-METHYLADENINE GLYCOSYLASE"/>
    <property type="match status" value="1"/>
</dbReference>
<name>A0A0G1M6J3_9BACT</name>
<dbReference type="AlphaFoldDB" id="A0A0G1M6J3"/>
<dbReference type="InterPro" id="IPR011257">
    <property type="entry name" value="DNA_glycosylase"/>
</dbReference>
<dbReference type="Gene3D" id="1.10.1670.40">
    <property type="match status" value="1"/>
</dbReference>
<dbReference type="CDD" id="cd00056">
    <property type="entry name" value="ENDO3c"/>
    <property type="match status" value="1"/>
</dbReference>
<dbReference type="GO" id="GO:0006307">
    <property type="term" value="P:DNA alkylation repair"/>
    <property type="evidence" value="ECO:0007669"/>
    <property type="project" value="TreeGrafter"/>
</dbReference>
<accession>A0A0G1M6J3</accession>
<dbReference type="SMART" id="SM00478">
    <property type="entry name" value="ENDO3c"/>
    <property type="match status" value="1"/>
</dbReference>
<dbReference type="SUPFAM" id="SSF48150">
    <property type="entry name" value="DNA-glycosylase"/>
    <property type="match status" value="1"/>
</dbReference>
<comment type="catalytic activity">
    <reaction evidence="1">
        <text>Hydrolysis of alkylated DNA, releasing 3-methyladenine, 3-methylguanine, 7-methylguanine and 7-methyladenine.</text>
        <dbReference type="EC" id="3.2.2.21"/>
    </reaction>
</comment>
<dbReference type="GO" id="GO:0008725">
    <property type="term" value="F:DNA-3-methyladenine glycosylase activity"/>
    <property type="evidence" value="ECO:0007669"/>
    <property type="project" value="TreeGrafter"/>
</dbReference>
<evidence type="ECO:0000313" key="8">
    <source>
        <dbReference type="Proteomes" id="UP000034696"/>
    </source>
</evidence>
<dbReference type="PANTHER" id="PTHR43003">
    <property type="entry name" value="DNA-3-METHYLADENINE GLYCOSYLASE"/>
    <property type="match status" value="1"/>
</dbReference>
<dbReference type="InterPro" id="IPR051912">
    <property type="entry name" value="Alkylbase_DNA_Glycosylase/TA"/>
</dbReference>
<evidence type="ECO:0000259" key="6">
    <source>
        <dbReference type="SMART" id="SM00478"/>
    </source>
</evidence>
<organism evidence="7 8">
    <name type="scientific">Candidatus Giovannonibacteria bacterium GW2011_GWA2_45_21</name>
    <dbReference type="NCBI Taxonomy" id="1618649"/>
    <lineage>
        <taxon>Bacteria</taxon>
        <taxon>Candidatus Giovannoniibacteriota</taxon>
    </lineage>
</organism>
<dbReference type="GO" id="GO:0032131">
    <property type="term" value="F:alkylated DNA binding"/>
    <property type="evidence" value="ECO:0007669"/>
    <property type="project" value="TreeGrafter"/>
</dbReference>
<proteinExistence type="inferred from homology"/>
<dbReference type="Pfam" id="PF00730">
    <property type="entry name" value="HhH-GPD"/>
    <property type="match status" value="1"/>
</dbReference>
<evidence type="ECO:0000256" key="5">
    <source>
        <dbReference type="ARBA" id="ARBA00023204"/>
    </source>
</evidence>
<dbReference type="Proteomes" id="UP000034696">
    <property type="component" value="Unassembled WGS sequence"/>
</dbReference>
<keyword evidence="4" id="KW-0227">DNA damage</keyword>
<comment type="caution">
    <text evidence="7">The sequence shown here is derived from an EMBL/GenBank/DDBJ whole genome shotgun (WGS) entry which is preliminary data.</text>
</comment>
<evidence type="ECO:0000256" key="3">
    <source>
        <dbReference type="ARBA" id="ARBA00012000"/>
    </source>
</evidence>
<feature type="domain" description="HhH-GPD" evidence="6">
    <location>
        <begin position="64"/>
        <end position="224"/>
    </location>
</feature>
<comment type="similarity">
    <text evidence="2">Belongs to the alkylbase DNA glycosidase AlkA family.</text>
</comment>
<dbReference type="EMBL" id="LCKT01000032">
    <property type="protein sequence ID" value="KKU03871.1"/>
    <property type="molecule type" value="Genomic_DNA"/>
</dbReference>
<dbReference type="GO" id="GO:0032993">
    <property type="term" value="C:protein-DNA complex"/>
    <property type="evidence" value="ECO:0007669"/>
    <property type="project" value="TreeGrafter"/>
</dbReference>
<evidence type="ECO:0000256" key="2">
    <source>
        <dbReference type="ARBA" id="ARBA00010817"/>
    </source>
</evidence>
<dbReference type="InterPro" id="IPR003265">
    <property type="entry name" value="HhH-GPD_domain"/>
</dbReference>
<dbReference type="EC" id="3.2.2.21" evidence="3"/>
<evidence type="ECO:0000256" key="1">
    <source>
        <dbReference type="ARBA" id="ARBA00000086"/>
    </source>
</evidence>
<dbReference type="GO" id="GO:0043916">
    <property type="term" value="F:DNA-7-methylguanine glycosylase activity"/>
    <property type="evidence" value="ECO:0007669"/>
    <property type="project" value="TreeGrafter"/>
</dbReference>
<reference evidence="7 8" key="1">
    <citation type="journal article" date="2015" name="Nature">
        <title>rRNA introns, odd ribosomes, and small enigmatic genomes across a large radiation of phyla.</title>
        <authorList>
            <person name="Brown C.T."/>
            <person name="Hug L.A."/>
            <person name="Thomas B.C."/>
            <person name="Sharon I."/>
            <person name="Castelle C.J."/>
            <person name="Singh A."/>
            <person name="Wilkins M.J."/>
            <person name="Williams K.H."/>
            <person name="Banfield J.F."/>
        </authorList>
    </citation>
    <scope>NUCLEOTIDE SEQUENCE [LARGE SCALE GENOMIC DNA]</scope>
</reference>
<gene>
    <name evidence="7" type="ORF">UX06_C0032G0011</name>
</gene>
<protein>
    <recommendedName>
        <fullName evidence="3">DNA-3-methyladenine glycosylase II</fullName>
        <ecNumber evidence="3">3.2.2.21</ecNumber>
    </recommendedName>
</protein>